<evidence type="ECO:0000313" key="2">
    <source>
        <dbReference type="Proteomes" id="UP000366819"/>
    </source>
</evidence>
<protein>
    <submittedName>
        <fullName evidence="1">Uncharacterized protein</fullName>
    </submittedName>
</protein>
<name>A0A5E4WFA0_9BURK</name>
<sequence>MNKQSPGSTATVIQTFLVDVFSPDMRLYNNGLCQVMLLVEIVADMQLSPSEIATLRIVDGITKLEIPMVDSSLPVPARTWGASKERNLYDFHPGTRKAARDSSRAGEFFQFYVQTADQSNARKRLAASIELDSGLKVYSTDVSGSDSYVEVLAVEASPQPISAWETQWNDSMKFDVADGKSVTVYFLGLTVNGASREIRDIQVGEDGYASAFRWLAVSAKTGAFCGFAAPPTDDQRVQSFTYSQPQFIGTYRLDNNESPRTGCAAVAFIHDLKLGNYQSAANGPHITYQMRDQYGTLSRVRLSITEKCDEMQLSLAADDGSSLDGQ</sequence>
<dbReference type="EMBL" id="CABPSN010000004">
    <property type="protein sequence ID" value="VVE23308.1"/>
    <property type="molecule type" value="Genomic_DNA"/>
</dbReference>
<dbReference type="RefSeq" id="WP_150576768.1">
    <property type="nucleotide sequence ID" value="NZ_CABPSN010000004.1"/>
</dbReference>
<dbReference type="Proteomes" id="UP000366819">
    <property type="component" value="Unassembled WGS sequence"/>
</dbReference>
<accession>A0A5E4WFA0</accession>
<dbReference type="OrthoDB" id="8939797at2"/>
<proteinExistence type="predicted"/>
<keyword evidence="2" id="KW-1185">Reference proteome</keyword>
<evidence type="ECO:0000313" key="1">
    <source>
        <dbReference type="EMBL" id="VVE23308.1"/>
    </source>
</evidence>
<organism evidence="1 2">
    <name type="scientific">Pandoraea aquatica</name>
    <dbReference type="NCBI Taxonomy" id="2508290"/>
    <lineage>
        <taxon>Bacteria</taxon>
        <taxon>Pseudomonadati</taxon>
        <taxon>Pseudomonadota</taxon>
        <taxon>Betaproteobacteria</taxon>
        <taxon>Burkholderiales</taxon>
        <taxon>Burkholderiaceae</taxon>
        <taxon>Pandoraea</taxon>
    </lineage>
</organism>
<gene>
    <name evidence="1" type="ORF">PAQ31011_03275</name>
</gene>
<dbReference type="AlphaFoldDB" id="A0A5E4WFA0"/>
<reference evidence="1 2" key="1">
    <citation type="submission" date="2019-08" db="EMBL/GenBank/DDBJ databases">
        <authorList>
            <person name="Peeters C."/>
        </authorList>
    </citation>
    <scope>NUCLEOTIDE SEQUENCE [LARGE SCALE GENOMIC DNA]</scope>
    <source>
        <strain evidence="1 2">LMG 31011</strain>
    </source>
</reference>